<keyword evidence="2" id="KW-0945">Host-virus interaction</keyword>
<evidence type="ECO:0000256" key="2">
    <source>
        <dbReference type="ARBA" id="ARBA00022581"/>
    </source>
</evidence>
<comment type="similarity">
    <text evidence="7">Belongs to the Leviviricetes maturation protein family.</text>
</comment>
<evidence type="ECO:0000256" key="1">
    <source>
        <dbReference type="ARBA" id="ARBA00004328"/>
    </source>
</evidence>
<gene>
    <name evidence="8" type="ORF">H4Bulk48492_000003</name>
</gene>
<sequence>MTTKSKTVDLTDSWGNSIYHLQRQWGTVPLAQRKQNVPSGYLVDAGLLKSAYILNGNNPGGLIRWGWSPFGYSSPDLVNAMNKAYENFNNGLHTPSQWAVNAAEHKQATSMIAKRAGQLLGAAISLRKGDVAGAASKLGLNPKQLPRGGKRKAKSFADSWLELHFGWEPLVQDIGAGVKTLTKPIKPSTVRGKASSAEIIETREDNYRATHVTRLEIKAHILLQAQVSVSNPWSQTANDLGFVNPASVAWELVPFSFVVDWFSNVGQVLGAMTDFVGYDIKNSFNTRYITWNRNEVLLWKQSEDAPNSAGGSAEGYQVVRSGSIPTPRLGIKPFHGFGPVRGATAIALLVQHLK</sequence>
<evidence type="ECO:0000256" key="5">
    <source>
        <dbReference type="ARBA" id="ARBA00023104"/>
    </source>
</evidence>
<dbReference type="InterPro" id="IPR005563">
    <property type="entry name" value="A_protein"/>
</dbReference>
<keyword evidence="6" id="KW-1160">Virus entry into host cell</keyword>
<keyword evidence="4" id="KW-0946">Virion</keyword>
<organism evidence="8">
    <name type="scientific">Leviviridae sp</name>
    <dbReference type="NCBI Taxonomy" id="2027243"/>
    <lineage>
        <taxon>Viruses</taxon>
        <taxon>Riboviria</taxon>
        <taxon>Orthornavirae</taxon>
        <taxon>Lenarviricota</taxon>
        <taxon>Leviviricetes</taxon>
        <taxon>Norzivirales</taxon>
        <taxon>Fiersviridae</taxon>
    </lineage>
</organism>
<comment type="subcellular location">
    <subcellularLocation>
        <location evidence="1">Virion</location>
    </subcellularLocation>
</comment>
<accession>A0A514D9W0</accession>
<evidence type="ECO:0000313" key="8">
    <source>
        <dbReference type="EMBL" id="QDH90400.1"/>
    </source>
</evidence>
<keyword evidence="3" id="KW-1161">Viral attachment to host cell</keyword>
<protein>
    <recommendedName>
        <fullName evidence="9">Maturation</fullName>
    </recommendedName>
</protein>
<evidence type="ECO:0000256" key="6">
    <source>
        <dbReference type="ARBA" id="ARBA00023296"/>
    </source>
</evidence>
<dbReference type="EMBL" id="MN035505">
    <property type="protein sequence ID" value="QDH90400.1"/>
    <property type="molecule type" value="Genomic_RNA"/>
</dbReference>
<evidence type="ECO:0000256" key="3">
    <source>
        <dbReference type="ARBA" id="ARBA00022804"/>
    </source>
</evidence>
<proteinExistence type="inferred from homology"/>
<evidence type="ECO:0008006" key="9">
    <source>
        <dbReference type="Google" id="ProtNLM"/>
    </source>
</evidence>
<evidence type="ECO:0000256" key="7">
    <source>
        <dbReference type="ARBA" id="ARBA00035110"/>
    </source>
</evidence>
<reference evidence="8" key="1">
    <citation type="submission" date="2019-05" db="EMBL/GenBank/DDBJ databases">
        <title>Metatranscriptomic reconstruction reveals RNA viruses with the potential to shape carbon cycling in soil.</title>
        <authorList>
            <person name="Starr E.P."/>
            <person name="Nuccio E."/>
            <person name="Pett-Ridge J."/>
            <person name="Banfield J.F."/>
            <person name="Firestone M.K."/>
        </authorList>
    </citation>
    <scope>NUCLEOTIDE SEQUENCE</scope>
    <source>
        <strain evidence="8">H4_Bulk_48_scaffold_492</strain>
    </source>
</reference>
<name>A0A514D9W0_9VIRU</name>
<keyword evidence="5" id="KW-1175">Viral attachment to host cell pilus</keyword>
<dbReference type="GO" id="GO:0039666">
    <property type="term" value="P:virion attachment to host cell pilus"/>
    <property type="evidence" value="ECO:0007669"/>
    <property type="project" value="UniProtKB-KW"/>
</dbReference>
<dbReference type="Pfam" id="PF03863">
    <property type="entry name" value="Phage_mat-A"/>
    <property type="match status" value="2"/>
</dbReference>
<dbReference type="GO" id="GO:0044423">
    <property type="term" value="C:virion component"/>
    <property type="evidence" value="ECO:0007669"/>
    <property type="project" value="UniProtKB-KW"/>
</dbReference>
<evidence type="ECO:0000256" key="4">
    <source>
        <dbReference type="ARBA" id="ARBA00022844"/>
    </source>
</evidence>